<protein>
    <recommendedName>
        <fullName evidence="8">Efflux RND transporter periplasmic adaptor subunit</fullName>
    </recommendedName>
</protein>
<keyword evidence="3" id="KW-0732">Signal</keyword>
<evidence type="ECO:0000313" key="7">
    <source>
        <dbReference type="Proteomes" id="UP000245802"/>
    </source>
</evidence>
<dbReference type="RefSeq" id="WP_010037386.1">
    <property type="nucleotide sequence ID" value="NZ_CP025958.1"/>
</dbReference>
<keyword evidence="7" id="KW-1185">Reference proteome</keyword>
<sequence>MRLVRATLVLALGSAVTALAGCGKGAAPLPEPEPPTVAVLKPAQKSYGPTKEFTGRLVTKDPVTVIPQVGGKILKREFTDDGPLVQKGQKLFTIDPVLFKADVEKARSDVAKAKADIANWTAQIDRDRAEYDRTKQQIDKGVGFRSDLDKAAASVKVSEAQLEVSKATLDASNSSLTKAQENLSYCTVTAPTTGRLRKALVAEGALVDAYKTQLVTISPVDPIDAVWEVDELTSIWYRDQILAGAIKDPRNPATPLTCTIKLKGDKGFDTKDPTRNSTVNYVDPEIVRGTATRTISATFTNKSVGGITYLSGGDSVRVRVAAGSPRQVLAVPEGVVFTQQRKQYVYVVADGKAALREIELGDTFDGQVEVRAGLATSDTVIADNLLRVRPGIPVTVKP</sequence>
<evidence type="ECO:0000259" key="5">
    <source>
        <dbReference type="Pfam" id="PF25989"/>
    </source>
</evidence>
<dbReference type="PANTHER" id="PTHR30158">
    <property type="entry name" value="ACRA/E-RELATED COMPONENT OF DRUG EFFLUX TRANSPORTER"/>
    <property type="match status" value="1"/>
</dbReference>
<dbReference type="EMBL" id="CP025958">
    <property type="protein sequence ID" value="AWM37941.1"/>
    <property type="molecule type" value="Genomic_DNA"/>
</dbReference>
<proteinExistence type="inferred from homology"/>
<dbReference type="InterPro" id="IPR058637">
    <property type="entry name" value="YknX-like_C"/>
</dbReference>
<reference evidence="6 7" key="1">
    <citation type="submission" date="2018-01" db="EMBL/GenBank/DDBJ databases">
        <title>G. obscuriglobus.</title>
        <authorList>
            <person name="Franke J."/>
            <person name="Blomberg W."/>
            <person name="Selmecki A."/>
        </authorList>
    </citation>
    <scope>NUCLEOTIDE SEQUENCE [LARGE SCALE GENOMIC DNA]</scope>
    <source>
        <strain evidence="6 7">DSM 5831</strain>
    </source>
</reference>
<dbReference type="Gene3D" id="2.40.420.20">
    <property type="match status" value="1"/>
</dbReference>
<dbReference type="GO" id="GO:0022857">
    <property type="term" value="F:transmembrane transporter activity"/>
    <property type="evidence" value="ECO:0007669"/>
    <property type="project" value="InterPro"/>
</dbReference>
<dbReference type="InterPro" id="IPR006143">
    <property type="entry name" value="RND_pump_MFP"/>
</dbReference>
<evidence type="ECO:0000256" key="3">
    <source>
        <dbReference type="SAM" id="SignalP"/>
    </source>
</evidence>
<dbReference type="Pfam" id="PF25989">
    <property type="entry name" value="YknX_C"/>
    <property type="match status" value="1"/>
</dbReference>
<dbReference type="SUPFAM" id="SSF111369">
    <property type="entry name" value="HlyD-like secretion proteins"/>
    <property type="match status" value="1"/>
</dbReference>
<dbReference type="OrthoDB" id="9801814at2"/>
<dbReference type="InterPro" id="IPR058625">
    <property type="entry name" value="MdtA-like_BSH"/>
</dbReference>
<dbReference type="NCBIfam" id="TIGR01730">
    <property type="entry name" value="RND_mfp"/>
    <property type="match status" value="1"/>
</dbReference>
<dbReference type="Proteomes" id="UP000245802">
    <property type="component" value="Chromosome"/>
</dbReference>
<feature type="chain" id="PRO_5016370544" description="Efflux RND transporter periplasmic adaptor subunit" evidence="3">
    <location>
        <begin position="21"/>
        <end position="398"/>
    </location>
</feature>
<dbReference type="Gene3D" id="2.40.50.100">
    <property type="match status" value="1"/>
</dbReference>
<dbReference type="GO" id="GO:0005886">
    <property type="term" value="C:plasma membrane"/>
    <property type="evidence" value="ECO:0007669"/>
    <property type="project" value="TreeGrafter"/>
</dbReference>
<keyword evidence="2" id="KW-0175">Coiled coil</keyword>
<feature type="domain" description="YknX-like C-terminal permuted SH3-like" evidence="5">
    <location>
        <begin position="328"/>
        <end position="396"/>
    </location>
</feature>
<dbReference type="Gene3D" id="2.40.30.170">
    <property type="match status" value="1"/>
</dbReference>
<feature type="domain" description="Multidrug resistance protein MdtA-like barrel-sandwich hybrid" evidence="4">
    <location>
        <begin position="63"/>
        <end position="213"/>
    </location>
</feature>
<evidence type="ECO:0008006" key="8">
    <source>
        <dbReference type="Google" id="ProtNLM"/>
    </source>
</evidence>
<gene>
    <name evidence="6" type="ORF">C1280_13700</name>
</gene>
<comment type="similarity">
    <text evidence="1">Belongs to the membrane fusion protein (MFP) (TC 8.A.1) family.</text>
</comment>
<evidence type="ECO:0000313" key="6">
    <source>
        <dbReference type="EMBL" id="AWM37941.1"/>
    </source>
</evidence>
<name>A0A2Z3GZ39_9BACT</name>
<feature type="signal peptide" evidence="3">
    <location>
        <begin position="1"/>
        <end position="20"/>
    </location>
</feature>
<dbReference type="Gene3D" id="1.10.287.470">
    <property type="entry name" value="Helix hairpin bin"/>
    <property type="match status" value="1"/>
</dbReference>
<feature type="coiled-coil region" evidence="2">
    <location>
        <begin position="103"/>
        <end position="137"/>
    </location>
</feature>
<organism evidence="6 7">
    <name type="scientific">Gemmata obscuriglobus</name>
    <dbReference type="NCBI Taxonomy" id="114"/>
    <lineage>
        <taxon>Bacteria</taxon>
        <taxon>Pseudomonadati</taxon>
        <taxon>Planctomycetota</taxon>
        <taxon>Planctomycetia</taxon>
        <taxon>Gemmatales</taxon>
        <taxon>Gemmataceae</taxon>
        <taxon>Gemmata</taxon>
    </lineage>
</organism>
<dbReference type="KEGG" id="gog:C1280_13700"/>
<evidence type="ECO:0000259" key="4">
    <source>
        <dbReference type="Pfam" id="PF25917"/>
    </source>
</evidence>
<evidence type="ECO:0000256" key="1">
    <source>
        <dbReference type="ARBA" id="ARBA00009477"/>
    </source>
</evidence>
<dbReference type="Pfam" id="PF25917">
    <property type="entry name" value="BSH_RND"/>
    <property type="match status" value="1"/>
</dbReference>
<dbReference type="AlphaFoldDB" id="A0A2Z3GZ39"/>
<dbReference type="GO" id="GO:0046677">
    <property type="term" value="P:response to antibiotic"/>
    <property type="evidence" value="ECO:0007669"/>
    <property type="project" value="TreeGrafter"/>
</dbReference>
<accession>A0A2Z3GZ39</accession>
<dbReference type="PROSITE" id="PS51257">
    <property type="entry name" value="PROKAR_LIPOPROTEIN"/>
    <property type="match status" value="1"/>
</dbReference>
<evidence type="ECO:0000256" key="2">
    <source>
        <dbReference type="SAM" id="Coils"/>
    </source>
</evidence>